<keyword evidence="2" id="KW-1185">Reference proteome</keyword>
<sequence>MKSARRTRYRASRPNGTGQCTRVLDLTEGRIRVLTPEASRGLLKRRYKEIICDFSDVSMRERRVGMSEETAGDVVQALLPSLLAACSPETELTLKVLPTQGEEFLTLPHGTGAYVAHPQLSTFLAGLKQHLTDLHLNTYGNQGRVQHLEVLNELTALQKLRMCLKAADMADKYGRVPNCTLSGKRFAWKLPKLDHLALCCLEAGTIVLSCPKLAEISLARTESLRVEIKDAALESLGHALIVAAGKRRTVKQQR</sequence>
<dbReference type="Proteomes" id="UP001497392">
    <property type="component" value="Unassembled WGS sequence"/>
</dbReference>
<comment type="caution">
    <text evidence="1">The sequence shown here is derived from an EMBL/GenBank/DDBJ whole genome shotgun (WGS) entry which is preliminary data.</text>
</comment>
<organism evidence="1 2">
    <name type="scientific">Coccomyxa viridis</name>
    <dbReference type="NCBI Taxonomy" id="1274662"/>
    <lineage>
        <taxon>Eukaryota</taxon>
        <taxon>Viridiplantae</taxon>
        <taxon>Chlorophyta</taxon>
        <taxon>core chlorophytes</taxon>
        <taxon>Trebouxiophyceae</taxon>
        <taxon>Trebouxiophyceae incertae sedis</taxon>
        <taxon>Coccomyxaceae</taxon>
        <taxon>Coccomyxa</taxon>
    </lineage>
</organism>
<evidence type="ECO:0000313" key="2">
    <source>
        <dbReference type="Proteomes" id="UP001497392"/>
    </source>
</evidence>
<dbReference type="EMBL" id="CAXHTA020000003">
    <property type="protein sequence ID" value="CAL5220434.1"/>
    <property type="molecule type" value="Genomic_DNA"/>
</dbReference>
<reference evidence="1 2" key="1">
    <citation type="submission" date="2024-06" db="EMBL/GenBank/DDBJ databases">
        <authorList>
            <person name="Kraege A."/>
            <person name="Thomma B."/>
        </authorList>
    </citation>
    <scope>NUCLEOTIDE SEQUENCE [LARGE SCALE GENOMIC DNA]</scope>
</reference>
<protein>
    <submittedName>
        <fullName evidence="1">G2449 protein</fullName>
    </submittedName>
</protein>
<name>A0ABP1FKE6_9CHLO</name>
<accession>A0ABP1FKE6</accession>
<proteinExistence type="predicted"/>
<evidence type="ECO:0000313" key="1">
    <source>
        <dbReference type="EMBL" id="CAL5220434.1"/>
    </source>
</evidence>
<gene>
    <name evidence="1" type="primary">g2449</name>
    <name evidence="1" type="ORF">VP750_LOCUS2093</name>
</gene>